<name>A0A085MSU8_9BILA</name>
<dbReference type="PANTHER" id="PTHR47331:SF1">
    <property type="entry name" value="GAG-LIKE PROTEIN"/>
    <property type="match status" value="1"/>
</dbReference>
<accession>A0A085MSU8</accession>
<reference evidence="3 4" key="1">
    <citation type="journal article" date="2014" name="Nat. Genet.">
        <title>Genome and transcriptome of the porcine whipworm Trichuris suis.</title>
        <authorList>
            <person name="Jex A.R."/>
            <person name="Nejsum P."/>
            <person name="Schwarz E.M."/>
            <person name="Hu L."/>
            <person name="Young N.D."/>
            <person name="Hall R.S."/>
            <person name="Korhonen P.K."/>
            <person name="Liao S."/>
            <person name="Thamsborg S."/>
            <person name="Xia J."/>
            <person name="Xu P."/>
            <person name="Wang S."/>
            <person name="Scheerlinck J.P."/>
            <person name="Hofmann A."/>
            <person name="Sternberg P.W."/>
            <person name="Wang J."/>
            <person name="Gasser R.B."/>
        </authorList>
    </citation>
    <scope>NUCLEOTIDE SEQUENCE [LARGE SCALE GENOMIC DNA]</scope>
    <source>
        <strain evidence="3">DCEP-RM93F</strain>
        <strain evidence="2">DCEP-RM93M</strain>
    </source>
</reference>
<proteinExistence type="predicted"/>
<evidence type="ECO:0000313" key="2">
    <source>
        <dbReference type="EMBL" id="KFD47304.1"/>
    </source>
</evidence>
<organism evidence="3">
    <name type="scientific">Trichuris suis</name>
    <name type="common">pig whipworm</name>
    <dbReference type="NCBI Taxonomy" id="68888"/>
    <lineage>
        <taxon>Eukaryota</taxon>
        <taxon>Metazoa</taxon>
        <taxon>Ecdysozoa</taxon>
        <taxon>Nematoda</taxon>
        <taxon>Enoplea</taxon>
        <taxon>Dorylaimia</taxon>
        <taxon>Trichinellida</taxon>
        <taxon>Trichuridae</taxon>
        <taxon>Trichuris</taxon>
    </lineage>
</organism>
<dbReference type="Proteomes" id="UP000030758">
    <property type="component" value="Unassembled WGS sequence"/>
</dbReference>
<dbReference type="EMBL" id="KL363332">
    <property type="protein sequence ID" value="KFD47304.1"/>
    <property type="molecule type" value="Genomic_DNA"/>
</dbReference>
<protein>
    <recommendedName>
        <fullName evidence="1">DUF5641 domain-containing protein</fullName>
    </recommendedName>
</protein>
<gene>
    <name evidence="2" type="ORF">M513_11814</name>
    <name evidence="3" type="ORF">M514_11814</name>
</gene>
<evidence type="ECO:0000259" key="1">
    <source>
        <dbReference type="Pfam" id="PF18701"/>
    </source>
</evidence>
<evidence type="ECO:0000313" key="3">
    <source>
        <dbReference type="EMBL" id="KFD60294.1"/>
    </source>
</evidence>
<dbReference type="InterPro" id="IPR040676">
    <property type="entry name" value="DUF5641"/>
</dbReference>
<dbReference type="EMBL" id="KL367677">
    <property type="protein sequence ID" value="KFD60294.1"/>
    <property type="molecule type" value="Genomic_DNA"/>
</dbReference>
<feature type="domain" description="DUF5641" evidence="1">
    <location>
        <begin position="29"/>
        <end position="107"/>
    </location>
</feature>
<dbReference type="PANTHER" id="PTHR47331">
    <property type="entry name" value="PHD-TYPE DOMAIN-CONTAINING PROTEIN"/>
    <property type="match status" value="1"/>
</dbReference>
<keyword evidence="4" id="KW-1185">Reference proteome</keyword>
<dbReference type="AlphaFoldDB" id="A0A085MSU8"/>
<evidence type="ECO:0000313" key="4">
    <source>
        <dbReference type="Proteomes" id="UP000030764"/>
    </source>
</evidence>
<dbReference type="Pfam" id="PF18701">
    <property type="entry name" value="DUF5641"/>
    <property type="match status" value="1"/>
</dbReference>
<dbReference type="Proteomes" id="UP000030764">
    <property type="component" value="Unassembled WGS sequence"/>
</dbReference>
<sequence>MSFLGRAPTDGFCPAPTGVLDHLKKALTSVQILVEQFWRRWIREYLPTLASSPEKKSITNQVKDGDVVFLVEGDNPRGTWPLGKIIKSYPGPDDAVRVVDVQCSPGIVR</sequence>